<dbReference type="PROSITE" id="PS50089">
    <property type="entry name" value="ZF_RING_2"/>
    <property type="match status" value="1"/>
</dbReference>
<evidence type="ECO:0000256" key="9">
    <source>
        <dbReference type="PROSITE-ProRule" id="PRU00175"/>
    </source>
</evidence>
<name>A0A5N7B6L4_9EURO</name>
<evidence type="ECO:0000256" key="4">
    <source>
        <dbReference type="ARBA" id="ARBA00022771"/>
    </source>
</evidence>
<dbReference type="InterPro" id="IPR050628">
    <property type="entry name" value="SNF2_RAD54_helicase_TF"/>
</dbReference>
<keyword evidence="3" id="KW-0547">Nucleotide-binding</keyword>
<dbReference type="PROSITE" id="PS00518">
    <property type="entry name" value="ZF_RING_1"/>
    <property type="match status" value="1"/>
</dbReference>
<dbReference type="PANTHER" id="PTHR45626:SF17">
    <property type="entry name" value="HELICASE-LIKE TRANSCRIPTION FACTOR"/>
    <property type="match status" value="1"/>
</dbReference>
<organism evidence="12 13">
    <name type="scientific">Aspergillus bertholletiae</name>
    <dbReference type="NCBI Taxonomy" id="1226010"/>
    <lineage>
        <taxon>Eukaryota</taxon>
        <taxon>Fungi</taxon>
        <taxon>Dikarya</taxon>
        <taxon>Ascomycota</taxon>
        <taxon>Pezizomycotina</taxon>
        <taxon>Eurotiomycetes</taxon>
        <taxon>Eurotiomycetidae</taxon>
        <taxon>Eurotiales</taxon>
        <taxon>Aspergillaceae</taxon>
        <taxon>Aspergillus</taxon>
        <taxon>Aspergillus subgen. Circumdati</taxon>
    </lineage>
</organism>
<feature type="compositionally biased region" description="Basic residues" evidence="10">
    <location>
        <begin position="294"/>
        <end position="308"/>
    </location>
</feature>
<evidence type="ECO:0000256" key="3">
    <source>
        <dbReference type="ARBA" id="ARBA00022741"/>
    </source>
</evidence>
<keyword evidence="2" id="KW-0479">Metal-binding</keyword>
<dbReference type="InterPro" id="IPR017907">
    <property type="entry name" value="Znf_RING_CS"/>
</dbReference>
<dbReference type="InterPro" id="IPR013083">
    <property type="entry name" value="Znf_RING/FYVE/PHD"/>
</dbReference>
<dbReference type="InterPro" id="IPR000330">
    <property type="entry name" value="SNF2_N"/>
</dbReference>
<feature type="compositionally biased region" description="Polar residues" evidence="10">
    <location>
        <begin position="67"/>
        <end position="80"/>
    </location>
</feature>
<dbReference type="EMBL" id="ML736232">
    <property type="protein sequence ID" value="KAE8376890.1"/>
    <property type="molecule type" value="Genomic_DNA"/>
</dbReference>
<dbReference type="OrthoDB" id="1699231at2759"/>
<dbReference type="Pfam" id="PF00271">
    <property type="entry name" value="Helicase_C"/>
    <property type="match status" value="1"/>
</dbReference>
<dbReference type="Pfam" id="PF00176">
    <property type="entry name" value="SNF2-rel_dom"/>
    <property type="match status" value="1"/>
</dbReference>
<dbReference type="GO" id="GO:0006281">
    <property type="term" value="P:DNA repair"/>
    <property type="evidence" value="ECO:0007669"/>
    <property type="project" value="TreeGrafter"/>
</dbReference>
<feature type="domain" description="RING-type" evidence="11">
    <location>
        <begin position="771"/>
        <end position="811"/>
    </location>
</feature>
<evidence type="ECO:0000256" key="7">
    <source>
        <dbReference type="ARBA" id="ARBA00022833"/>
    </source>
</evidence>
<gene>
    <name evidence="12" type="ORF">BDV26DRAFT_293685</name>
</gene>
<dbReference type="Gene3D" id="3.30.40.10">
    <property type="entry name" value="Zinc/RING finger domain, C3HC4 (zinc finger)"/>
    <property type="match status" value="1"/>
</dbReference>
<evidence type="ECO:0000256" key="5">
    <source>
        <dbReference type="ARBA" id="ARBA00022801"/>
    </source>
</evidence>
<dbReference type="AlphaFoldDB" id="A0A5N7B6L4"/>
<keyword evidence="8" id="KW-0067">ATP-binding</keyword>
<dbReference type="GO" id="GO:0008270">
    <property type="term" value="F:zinc ion binding"/>
    <property type="evidence" value="ECO:0007669"/>
    <property type="project" value="UniProtKB-KW"/>
</dbReference>
<sequence length="1012" mass="112933">MDSSQGLEQPDIPAPLSKSTETLHEQVGATGALTVSLPALQSNTVQPPSPPEPNHTAESTEAPESGDTATALNDTDTIPQLATPPQPHPKIATKPLETQCPNDSQVFPAPTADTLDLSYYELNDEMNPPMEIAQLLAGLDEGAAFDPKLPHNGIPPVAPSSSIQVGNADPGPSTGPLGLGVTEWPKEMVDAMDDEDTTTFEILDYWFKSQQNHTVEDTVKYEAAKLQEKSRETRVANRKALQLQGDGHDEFTGDEESSSLFAAPEPAQESSSLGQLIDKNESRPTAESSEPKQAKRKKRQNKISAKEKRRSIQFGLDVMLGILDKKSNKKRKATGSGPPGTTKRSKKNKVTGFTLENLMASNIIEDAQTSSALPVAPGFTEKNKEKALLQLVAAVPTKEQEQAKDDRKKILEATKKFTNSVRSDGKGGWRVKGMKTSLYNYQILGAGFMRDRENSSELPYGGLLCDTMGFGKTIQTLANIVDGRPPDPTDPVKTTLIVVPSQLVSHWMKQLQKHCETDAIGEVLVYRPNERYTTLDASKSFLKHDIVTTTYNEVRRSYPQYNGPSPVADKDKLIEWWKEAYQNDVGPLHKIKFRRIILDGTPMYFSTYIKLPDIGERVVRTEFCEAERIIYDTILNAFFETINGFALEESPNYRQYRCFLMMILKLRMFSSHILTAQDIVKKLLSKGLIRGLIEVLKVETGPGSPSYNIVQWIRMKKKIELPAAPRIQGFSSPCVEEHRGDKSELAKQFKTFMTTLHEDEQWVERIERGNCASCGLMPMNPVITSCMHLYCEECYYLLIKEGERRICSSCNTCIEASATCPISEDGEVGELSSALIIGKMKKQKKSSKKNQNKTRRDFMGGFPAAVTHCTDEAEDEAEDETDEDEKVDWISVSRGGMTSAKIAKIQEIIKCWIDENPGVKIEWKATCLHGKMSLQAHEQSMDIFRDELEIRILIASLKAGGIRLDMSMANKCILVDLWWNEPIQDQAFCRLYRIGQSKDVEFIKIIVKDSID</sequence>
<dbReference type="GO" id="GO:0005524">
    <property type="term" value="F:ATP binding"/>
    <property type="evidence" value="ECO:0007669"/>
    <property type="project" value="UniProtKB-KW"/>
</dbReference>
<evidence type="ECO:0000256" key="1">
    <source>
        <dbReference type="ARBA" id="ARBA00007025"/>
    </source>
</evidence>
<proteinExistence type="inferred from homology"/>
<evidence type="ECO:0000313" key="12">
    <source>
        <dbReference type="EMBL" id="KAE8376890.1"/>
    </source>
</evidence>
<dbReference type="InterPro" id="IPR014001">
    <property type="entry name" value="Helicase_ATP-bd"/>
</dbReference>
<keyword evidence="6" id="KW-0347">Helicase</keyword>
<dbReference type="GO" id="GO:0005634">
    <property type="term" value="C:nucleus"/>
    <property type="evidence" value="ECO:0007669"/>
    <property type="project" value="TreeGrafter"/>
</dbReference>
<dbReference type="SUPFAM" id="SSF57850">
    <property type="entry name" value="RING/U-box"/>
    <property type="match status" value="1"/>
</dbReference>
<evidence type="ECO:0000256" key="2">
    <source>
        <dbReference type="ARBA" id="ARBA00022723"/>
    </source>
</evidence>
<dbReference type="SMART" id="SM00487">
    <property type="entry name" value="DEXDc"/>
    <property type="match status" value="1"/>
</dbReference>
<accession>A0A5N7B6L4</accession>
<dbReference type="Gene3D" id="3.40.50.300">
    <property type="entry name" value="P-loop containing nucleotide triphosphate hydrolases"/>
    <property type="match status" value="1"/>
</dbReference>
<dbReference type="InterPro" id="IPR027417">
    <property type="entry name" value="P-loop_NTPase"/>
</dbReference>
<dbReference type="GO" id="GO:0004386">
    <property type="term" value="F:helicase activity"/>
    <property type="evidence" value="ECO:0007669"/>
    <property type="project" value="UniProtKB-KW"/>
</dbReference>
<dbReference type="InterPro" id="IPR038718">
    <property type="entry name" value="SNF2-like_sf"/>
</dbReference>
<dbReference type="CDD" id="cd18008">
    <property type="entry name" value="DEXDc_SHPRH-like"/>
    <property type="match status" value="1"/>
</dbReference>
<reference evidence="12 13" key="1">
    <citation type="submission" date="2019-04" db="EMBL/GenBank/DDBJ databases">
        <title>Friends and foes A comparative genomics studyof 23 Aspergillus species from section Flavi.</title>
        <authorList>
            <consortium name="DOE Joint Genome Institute"/>
            <person name="Kjaerbolling I."/>
            <person name="Vesth T."/>
            <person name="Frisvad J.C."/>
            <person name="Nybo J.L."/>
            <person name="Theobald S."/>
            <person name="Kildgaard S."/>
            <person name="Isbrandt T."/>
            <person name="Kuo A."/>
            <person name="Sato A."/>
            <person name="Lyhne E.K."/>
            <person name="Kogle M.E."/>
            <person name="Wiebenga A."/>
            <person name="Kun R.S."/>
            <person name="Lubbers R.J."/>
            <person name="Makela M.R."/>
            <person name="Barry K."/>
            <person name="Chovatia M."/>
            <person name="Clum A."/>
            <person name="Daum C."/>
            <person name="Haridas S."/>
            <person name="He G."/>
            <person name="LaButti K."/>
            <person name="Lipzen A."/>
            <person name="Mondo S."/>
            <person name="Riley R."/>
            <person name="Salamov A."/>
            <person name="Simmons B.A."/>
            <person name="Magnuson J.K."/>
            <person name="Henrissat B."/>
            <person name="Mortensen U.H."/>
            <person name="Larsen T.O."/>
            <person name="Devries R.P."/>
            <person name="Grigoriev I.V."/>
            <person name="Machida M."/>
            <person name="Baker S.E."/>
            <person name="Andersen M.R."/>
        </authorList>
    </citation>
    <scope>NUCLEOTIDE SEQUENCE [LARGE SCALE GENOMIC DNA]</scope>
    <source>
        <strain evidence="12 13">IBT 29228</strain>
    </source>
</reference>
<dbReference type="GO" id="GO:0016787">
    <property type="term" value="F:hydrolase activity"/>
    <property type="evidence" value="ECO:0007669"/>
    <property type="project" value="UniProtKB-KW"/>
</dbReference>
<dbReference type="InterPro" id="IPR001841">
    <property type="entry name" value="Znf_RING"/>
</dbReference>
<feature type="region of interest" description="Disordered" evidence="10">
    <location>
        <begin position="242"/>
        <end position="308"/>
    </location>
</feature>
<evidence type="ECO:0000256" key="6">
    <source>
        <dbReference type="ARBA" id="ARBA00022806"/>
    </source>
</evidence>
<keyword evidence="5" id="KW-0378">Hydrolase</keyword>
<dbReference type="Proteomes" id="UP000326198">
    <property type="component" value="Unassembled WGS sequence"/>
</dbReference>
<dbReference type="GO" id="GO:0008094">
    <property type="term" value="F:ATP-dependent activity, acting on DNA"/>
    <property type="evidence" value="ECO:0007669"/>
    <property type="project" value="TreeGrafter"/>
</dbReference>
<dbReference type="PANTHER" id="PTHR45626">
    <property type="entry name" value="TRANSCRIPTION TERMINATION FACTOR 2-RELATED"/>
    <property type="match status" value="1"/>
</dbReference>
<evidence type="ECO:0000313" key="13">
    <source>
        <dbReference type="Proteomes" id="UP000326198"/>
    </source>
</evidence>
<keyword evidence="7" id="KW-0862">Zinc</keyword>
<dbReference type="CDD" id="cd16449">
    <property type="entry name" value="RING-HC"/>
    <property type="match status" value="1"/>
</dbReference>
<dbReference type="CDD" id="cd18793">
    <property type="entry name" value="SF2_C_SNF"/>
    <property type="match status" value="1"/>
</dbReference>
<feature type="region of interest" description="Disordered" evidence="10">
    <location>
        <begin position="1"/>
        <end position="94"/>
    </location>
</feature>
<keyword evidence="4 9" id="KW-0863">Zinc-finger</keyword>
<evidence type="ECO:0000256" key="10">
    <source>
        <dbReference type="SAM" id="MobiDB-lite"/>
    </source>
</evidence>
<dbReference type="SUPFAM" id="SSF52540">
    <property type="entry name" value="P-loop containing nucleoside triphosphate hydrolases"/>
    <property type="match status" value="2"/>
</dbReference>
<feature type="compositionally biased region" description="Basic and acidic residues" evidence="10">
    <location>
        <begin position="278"/>
        <end position="293"/>
    </location>
</feature>
<evidence type="ECO:0000259" key="11">
    <source>
        <dbReference type="PROSITE" id="PS50089"/>
    </source>
</evidence>
<evidence type="ECO:0000256" key="8">
    <source>
        <dbReference type="ARBA" id="ARBA00022840"/>
    </source>
</evidence>
<keyword evidence="13" id="KW-1185">Reference proteome</keyword>
<feature type="region of interest" description="Disordered" evidence="10">
    <location>
        <begin position="325"/>
        <end position="347"/>
    </location>
</feature>
<dbReference type="Gene3D" id="3.40.50.10810">
    <property type="entry name" value="Tandem AAA-ATPase domain"/>
    <property type="match status" value="1"/>
</dbReference>
<dbReference type="InterPro" id="IPR049730">
    <property type="entry name" value="SNF2/RAD54-like_C"/>
</dbReference>
<comment type="similarity">
    <text evidence="1">Belongs to the SNF2/RAD54 helicase family.</text>
</comment>
<protein>
    <submittedName>
        <fullName evidence="12">SNF2 family N-terminal domain-containing protein</fullName>
    </submittedName>
</protein>
<dbReference type="InterPro" id="IPR001650">
    <property type="entry name" value="Helicase_C-like"/>
</dbReference>